<organism evidence="1">
    <name type="scientific">hydrothermal vent metagenome</name>
    <dbReference type="NCBI Taxonomy" id="652676"/>
    <lineage>
        <taxon>unclassified sequences</taxon>
        <taxon>metagenomes</taxon>
        <taxon>ecological metagenomes</taxon>
    </lineage>
</organism>
<proteinExistence type="predicted"/>
<dbReference type="EMBL" id="UOFN01000064">
    <property type="protein sequence ID" value="VAW76701.1"/>
    <property type="molecule type" value="Genomic_DNA"/>
</dbReference>
<reference evidence="1" key="1">
    <citation type="submission" date="2018-06" db="EMBL/GenBank/DDBJ databases">
        <authorList>
            <person name="Zhirakovskaya E."/>
        </authorList>
    </citation>
    <scope>NUCLEOTIDE SEQUENCE</scope>
</reference>
<feature type="non-terminal residue" evidence="1">
    <location>
        <position position="31"/>
    </location>
</feature>
<dbReference type="AlphaFoldDB" id="A0A3B0YB19"/>
<gene>
    <name evidence="1" type="ORF">MNBD_GAMMA15-210</name>
</gene>
<evidence type="ECO:0000313" key="1">
    <source>
        <dbReference type="EMBL" id="VAW76701.1"/>
    </source>
</evidence>
<name>A0A3B0YB19_9ZZZZ</name>
<sequence>MDIIGAFFWCDLVDNFADVLPCFFPVAFLRH</sequence>
<protein>
    <submittedName>
        <fullName evidence="1">Uncharacterized protein</fullName>
    </submittedName>
</protein>
<accession>A0A3B0YB19</accession>